<name>A0A0A9FPR2_ARUDO</name>
<evidence type="ECO:0000313" key="1">
    <source>
        <dbReference type="EMBL" id="JAE14810.1"/>
    </source>
</evidence>
<accession>A0A0A9FPR2</accession>
<dbReference type="EMBL" id="GBRH01183086">
    <property type="protein sequence ID" value="JAE14810.1"/>
    <property type="molecule type" value="Transcribed_RNA"/>
</dbReference>
<reference evidence="1" key="1">
    <citation type="submission" date="2014-09" db="EMBL/GenBank/DDBJ databases">
        <authorList>
            <person name="Magalhaes I.L.F."/>
            <person name="Oliveira U."/>
            <person name="Santos F.R."/>
            <person name="Vidigal T.H.D.A."/>
            <person name="Brescovit A.D."/>
            <person name="Santos A.J."/>
        </authorList>
    </citation>
    <scope>NUCLEOTIDE SEQUENCE</scope>
    <source>
        <tissue evidence="1">Shoot tissue taken approximately 20 cm above the soil surface</tissue>
    </source>
</reference>
<proteinExistence type="predicted"/>
<sequence>MPLPPFKRFDICQPTLDLHEDDDDCDIVYFMTKVNHQDKDAWVVAVDMKTKTLQGVAQFDAGRYITFAYLHSRISKHLMKSDAPGTQENLKQPRVLLR</sequence>
<dbReference type="PANTHER" id="PTHR33074:SF139">
    <property type="entry name" value="OS09G0567000 PROTEIN"/>
    <property type="match status" value="1"/>
</dbReference>
<organism evidence="1">
    <name type="scientific">Arundo donax</name>
    <name type="common">Giant reed</name>
    <name type="synonym">Donax arundinaceus</name>
    <dbReference type="NCBI Taxonomy" id="35708"/>
    <lineage>
        <taxon>Eukaryota</taxon>
        <taxon>Viridiplantae</taxon>
        <taxon>Streptophyta</taxon>
        <taxon>Embryophyta</taxon>
        <taxon>Tracheophyta</taxon>
        <taxon>Spermatophyta</taxon>
        <taxon>Magnoliopsida</taxon>
        <taxon>Liliopsida</taxon>
        <taxon>Poales</taxon>
        <taxon>Poaceae</taxon>
        <taxon>PACMAD clade</taxon>
        <taxon>Arundinoideae</taxon>
        <taxon>Arundineae</taxon>
        <taxon>Arundo</taxon>
    </lineage>
</organism>
<evidence type="ECO:0008006" key="2">
    <source>
        <dbReference type="Google" id="ProtNLM"/>
    </source>
</evidence>
<dbReference type="PANTHER" id="PTHR33074">
    <property type="entry name" value="EXPRESSED PROTEIN-RELATED"/>
    <property type="match status" value="1"/>
</dbReference>
<reference evidence="1" key="2">
    <citation type="journal article" date="2015" name="Data Brief">
        <title>Shoot transcriptome of the giant reed, Arundo donax.</title>
        <authorList>
            <person name="Barrero R.A."/>
            <person name="Guerrero F.D."/>
            <person name="Moolhuijzen P."/>
            <person name="Goolsby J.A."/>
            <person name="Tidwell J."/>
            <person name="Bellgard S.E."/>
            <person name="Bellgard M.I."/>
        </authorList>
    </citation>
    <scope>NUCLEOTIDE SEQUENCE</scope>
    <source>
        <tissue evidence="1">Shoot tissue taken approximately 20 cm above the soil surface</tissue>
    </source>
</reference>
<protein>
    <recommendedName>
        <fullName evidence="2">DUF1618 domain-containing protein</fullName>
    </recommendedName>
</protein>
<dbReference type="AlphaFoldDB" id="A0A0A9FPR2"/>